<reference evidence="1" key="1">
    <citation type="submission" date="2022-08" db="EMBL/GenBank/DDBJ databases">
        <title>Molecular epidemiological analysis of five strains of VanD-type vancomycin-resistant Enterococcus faecalis.</title>
        <authorList>
            <person name="Mimura K."/>
            <person name="Hashimoto Y."/>
            <person name="Tomita H."/>
        </authorList>
    </citation>
    <scope>NUCLEOTIDE SEQUENCE</scope>
    <source>
        <strain evidence="1">SVR2332</strain>
        <plasmid evidence="1">pSVR2332_phage</plasmid>
    </source>
</reference>
<evidence type="ECO:0000313" key="1">
    <source>
        <dbReference type="EMBL" id="BDQ63971.1"/>
    </source>
</evidence>
<accession>A0AC59HW64</accession>
<gene>
    <name evidence="1" type="ORF">EfsSVR2332_40490</name>
</gene>
<geneLocation type="plasmid" evidence="1 2">
    <name>pSVR2332_phage</name>
</geneLocation>
<evidence type="ECO:0000313" key="2">
    <source>
        <dbReference type="Proteomes" id="UP001317613"/>
    </source>
</evidence>
<organism evidence="1 2">
    <name type="scientific">Enterococcus faecalis</name>
    <name type="common">Streptococcus faecalis</name>
    <dbReference type="NCBI Taxonomy" id="1351"/>
    <lineage>
        <taxon>Bacteria</taxon>
        <taxon>Bacillati</taxon>
        <taxon>Bacillota</taxon>
        <taxon>Bacilli</taxon>
        <taxon>Lactobacillales</taxon>
        <taxon>Enterococcaceae</taxon>
        <taxon>Enterococcus</taxon>
    </lineage>
</organism>
<keyword evidence="1" id="KW-0614">Plasmid</keyword>
<dbReference type="Proteomes" id="UP001317613">
    <property type="component" value="Plasmid pSVR2332_phage"/>
</dbReference>
<protein>
    <submittedName>
        <fullName evidence="1">Uncharacterized protein</fullName>
    </submittedName>
</protein>
<proteinExistence type="predicted"/>
<sequence length="89" mass="10151">MITENYIHSEGRRFDVPIKRKRTKSNVKVGGIYWCSVKPFQGKIRAECLTIYDNSALVKIIVCEKEADEALQVQLNHLTVVSLKNMKGV</sequence>
<dbReference type="EMBL" id="AP026731">
    <property type="protein sequence ID" value="BDQ63971.1"/>
    <property type="molecule type" value="Genomic_DNA"/>
</dbReference>
<name>A0AC59HW64_ENTFL</name>